<keyword evidence="2" id="KW-1185">Reference proteome</keyword>
<dbReference type="Proteomes" id="UP000054721">
    <property type="component" value="Unassembled WGS sequence"/>
</dbReference>
<name>A0A0V1LDQ0_9BILA</name>
<protein>
    <submittedName>
        <fullName evidence="1">Uncharacterized protein</fullName>
    </submittedName>
</protein>
<accession>A0A0V1LDQ0</accession>
<proteinExistence type="predicted"/>
<gene>
    <name evidence="1" type="ORF">T02_5793</name>
</gene>
<organism evidence="1 2">
    <name type="scientific">Trichinella nativa</name>
    <dbReference type="NCBI Taxonomy" id="6335"/>
    <lineage>
        <taxon>Eukaryota</taxon>
        <taxon>Metazoa</taxon>
        <taxon>Ecdysozoa</taxon>
        <taxon>Nematoda</taxon>
        <taxon>Enoplea</taxon>
        <taxon>Dorylaimia</taxon>
        <taxon>Trichinellida</taxon>
        <taxon>Trichinellidae</taxon>
        <taxon>Trichinella</taxon>
    </lineage>
</organism>
<comment type="caution">
    <text evidence="1">The sequence shown here is derived from an EMBL/GenBank/DDBJ whole genome shotgun (WGS) entry which is preliminary data.</text>
</comment>
<dbReference type="AlphaFoldDB" id="A0A0V1LDQ0"/>
<evidence type="ECO:0000313" key="1">
    <source>
        <dbReference type="EMBL" id="KRZ57555.1"/>
    </source>
</evidence>
<sequence length="60" mass="6824">MSSRFLIGRIEQYISPVDCGIARSSNALKTGFQRCIMQITIAIKGALSSVRYREWSKEKK</sequence>
<reference evidence="1 2" key="1">
    <citation type="submission" date="2015-05" db="EMBL/GenBank/DDBJ databases">
        <title>Evolution of Trichinella species and genotypes.</title>
        <authorList>
            <person name="Korhonen P.K."/>
            <person name="Edoardo P."/>
            <person name="Giuseppe L.R."/>
            <person name="Gasser R.B."/>
        </authorList>
    </citation>
    <scope>NUCLEOTIDE SEQUENCE [LARGE SCALE GENOMIC DNA]</scope>
    <source>
        <strain evidence="1">ISS10</strain>
    </source>
</reference>
<dbReference type="OrthoDB" id="5935218at2759"/>
<dbReference type="EMBL" id="JYDW01000073">
    <property type="protein sequence ID" value="KRZ57555.1"/>
    <property type="molecule type" value="Genomic_DNA"/>
</dbReference>
<evidence type="ECO:0000313" key="2">
    <source>
        <dbReference type="Proteomes" id="UP000054721"/>
    </source>
</evidence>